<protein>
    <recommendedName>
        <fullName evidence="13">DDE Tnp4 domain-containing protein</fullName>
    </recommendedName>
</protein>
<organism evidence="11 12">
    <name type="scientific">Tagetes erecta</name>
    <name type="common">African marigold</name>
    <dbReference type="NCBI Taxonomy" id="13708"/>
    <lineage>
        <taxon>Eukaryota</taxon>
        <taxon>Viridiplantae</taxon>
        <taxon>Streptophyta</taxon>
        <taxon>Embryophyta</taxon>
        <taxon>Tracheophyta</taxon>
        <taxon>Spermatophyta</taxon>
        <taxon>Magnoliopsida</taxon>
        <taxon>eudicotyledons</taxon>
        <taxon>Gunneridae</taxon>
        <taxon>Pentapetalae</taxon>
        <taxon>asterids</taxon>
        <taxon>campanulids</taxon>
        <taxon>Asterales</taxon>
        <taxon>Asteraceae</taxon>
        <taxon>Asteroideae</taxon>
        <taxon>Heliantheae alliance</taxon>
        <taxon>Tageteae</taxon>
        <taxon>Tagetes</taxon>
    </lineage>
</organism>
<dbReference type="AlphaFoldDB" id="A0AAD8KQY2"/>
<dbReference type="GO" id="GO:0005634">
    <property type="term" value="C:nucleus"/>
    <property type="evidence" value="ECO:0007669"/>
    <property type="project" value="UniProtKB-SubCell"/>
</dbReference>
<dbReference type="InterPro" id="IPR027806">
    <property type="entry name" value="HARBI1_dom"/>
</dbReference>
<dbReference type="GO" id="GO:0046872">
    <property type="term" value="F:metal ion binding"/>
    <property type="evidence" value="ECO:0007669"/>
    <property type="project" value="UniProtKB-KW"/>
</dbReference>
<keyword evidence="5" id="KW-0479">Metal-binding</keyword>
<feature type="domain" description="DDE Tnp4" evidence="9">
    <location>
        <begin position="217"/>
        <end position="379"/>
    </location>
</feature>
<keyword evidence="4" id="KW-0540">Nuclease</keyword>
<keyword evidence="7" id="KW-0539">Nucleus</keyword>
<evidence type="ECO:0000256" key="5">
    <source>
        <dbReference type="ARBA" id="ARBA00022723"/>
    </source>
</evidence>
<dbReference type="EMBL" id="JAUHHV010000004">
    <property type="protein sequence ID" value="KAK1427769.1"/>
    <property type="molecule type" value="Genomic_DNA"/>
</dbReference>
<dbReference type="Pfam" id="PF26138">
    <property type="entry name" value="DUF8040"/>
    <property type="match status" value="1"/>
</dbReference>
<name>A0AAD8KQY2_TARER</name>
<comment type="subcellular location">
    <subcellularLocation>
        <location evidence="2">Nucleus</location>
    </subcellularLocation>
</comment>
<keyword evidence="12" id="KW-1185">Reference proteome</keyword>
<evidence type="ECO:0000256" key="8">
    <source>
        <dbReference type="SAM" id="MobiDB-lite"/>
    </source>
</evidence>
<dbReference type="PANTHER" id="PTHR22930:SF262">
    <property type="entry name" value="MYB_SANT-LIKE DOMAIN, HARBINGER TRANSPOSASE-DERIVED NUCLEASE DOMAIN PROTEIN-RELATED"/>
    <property type="match status" value="1"/>
</dbReference>
<evidence type="ECO:0000256" key="2">
    <source>
        <dbReference type="ARBA" id="ARBA00004123"/>
    </source>
</evidence>
<comment type="cofactor">
    <cofactor evidence="1">
        <name>a divalent metal cation</name>
        <dbReference type="ChEBI" id="CHEBI:60240"/>
    </cofactor>
</comment>
<evidence type="ECO:0000256" key="4">
    <source>
        <dbReference type="ARBA" id="ARBA00022722"/>
    </source>
</evidence>
<evidence type="ECO:0000259" key="9">
    <source>
        <dbReference type="Pfam" id="PF13359"/>
    </source>
</evidence>
<comment type="caution">
    <text evidence="11">The sequence shown here is derived from an EMBL/GenBank/DDBJ whole genome shotgun (WGS) entry which is preliminary data.</text>
</comment>
<evidence type="ECO:0000313" key="11">
    <source>
        <dbReference type="EMBL" id="KAK1427769.1"/>
    </source>
</evidence>
<proteinExistence type="inferred from homology"/>
<comment type="similarity">
    <text evidence="3">Belongs to the HARBI1 family.</text>
</comment>
<feature type="region of interest" description="Disordered" evidence="8">
    <location>
        <begin position="17"/>
        <end position="41"/>
    </location>
</feature>
<dbReference type="GO" id="GO:0004518">
    <property type="term" value="F:nuclease activity"/>
    <property type="evidence" value="ECO:0007669"/>
    <property type="project" value="UniProtKB-KW"/>
</dbReference>
<gene>
    <name evidence="11" type="ORF">QVD17_16464</name>
</gene>
<reference evidence="11" key="1">
    <citation type="journal article" date="2023" name="bioRxiv">
        <title>Improved chromosome-level genome assembly for marigold (Tagetes erecta).</title>
        <authorList>
            <person name="Jiang F."/>
            <person name="Yuan L."/>
            <person name="Wang S."/>
            <person name="Wang H."/>
            <person name="Xu D."/>
            <person name="Wang A."/>
            <person name="Fan W."/>
        </authorList>
    </citation>
    <scope>NUCLEOTIDE SEQUENCE</scope>
    <source>
        <strain evidence="11">WSJ</strain>
        <tissue evidence="11">Leaf</tissue>
    </source>
</reference>
<dbReference type="PANTHER" id="PTHR22930">
    <property type="match status" value="1"/>
</dbReference>
<evidence type="ECO:0000256" key="3">
    <source>
        <dbReference type="ARBA" id="ARBA00006958"/>
    </source>
</evidence>
<evidence type="ECO:0000313" key="12">
    <source>
        <dbReference type="Proteomes" id="UP001229421"/>
    </source>
</evidence>
<evidence type="ECO:0008006" key="13">
    <source>
        <dbReference type="Google" id="ProtNLM"/>
    </source>
</evidence>
<evidence type="ECO:0000259" key="10">
    <source>
        <dbReference type="Pfam" id="PF26138"/>
    </source>
</evidence>
<dbReference type="Proteomes" id="UP001229421">
    <property type="component" value="Unassembled WGS sequence"/>
</dbReference>
<dbReference type="Pfam" id="PF13359">
    <property type="entry name" value="DDE_Tnp_4"/>
    <property type="match status" value="1"/>
</dbReference>
<dbReference type="InterPro" id="IPR045249">
    <property type="entry name" value="HARBI1-like"/>
</dbReference>
<evidence type="ECO:0000256" key="7">
    <source>
        <dbReference type="ARBA" id="ARBA00023242"/>
    </source>
</evidence>
<keyword evidence="6" id="KW-0378">Hydrolase</keyword>
<evidence type="ECO:0000256" key="6">
    <source>
        <dbReference type="ARBA" id="ARBA00022801"/>
    </source>
</evidence>
<accession>A0AAD8KQY2</accession>
<feature type="domain" description="DUF8040" evidence="10">
    <location>
        <begin position="88"/>
        <end position="181"/>
    </location>
</feature>
<dbReference type="GO" id="GO:0016787">
    <property type="term" value="F:hydrolase activity"/>
    <property type="evidence" value="ECO:0007669"/>
    <property type="project" value="UniProtKB-KW"/>
</dbReference>
<evidence type="ECO:0000256" key="1">
    <source>
        <dbReference type="ARBA" id="ARBA00001968"/>
    </source>
</evidence>
<sequence length="446" mass="51540">MSARPLLEADFHIPLPTSSLHSSTSSNTVNPSTSATVAPPTPSHLLRCRSLLRRRSLLCRRLSPPLPSPISFHINRRGMKRMRDNDLAMTGHKYMLELLQGNPKQCTELLRMSRESFVRLCAHFRINYSLKDSKHVSVEEKMAMFFMIIGHNQRYVVIKRRFQHSKQTLHKFFYEVLDKMMLFAKDMIVPTSFNPNLNIPGRSKRLRRIFKGAVGALDGTLIHAVVPTKEQDLYRGRGKGDCYQNVLAICDFNMIFTFIVAGWEGVAHDARILSEALSDSDAPFPFPPQDKYYLCDAAYAHIRGFMAPYRNVRYWLGDFRRRRALTNKEKFNHSHAKLRNVIERAFSVLKARFPILKRMAPFPFVTQRNITIACFALHNFIRKEGLSDEFFTQYDQPNVTVQDTDVNVDADEDEVEAHGTASDREYMSKLRDEIAEQLMQLVEYII</sequence>
<dbReference type="InterPro" id="IPR058353">
    <property type="entry name" value="DUF8040"/>
</dbReference>